<feature type="region of interest" description="Disordered" evidence="1">
    <location>
        <begin position="603"/>
        <end position="642"/>
    </location>
</feature>
<dbReference type="AlphaFoldDB" id="A0A409X4B7"/>
<name>A0A409X4B7_9AGAR</name>
<organism evidence="2 3">
    <name type="scientific">Gymnopilus dilepis</name>
    <dbReference type="NCBI Taxonomy" id="231916"/>
    <lineage>
        <taxon>Eukaryota</taxon>
        <taxon>Fungi</taxon>
        <taxon>Dikarya</taxon>
        <taxon>Basidiomycota</taxon>
        <taxon>Agaricomycotina</taxon>
        <taxon>Agaricomycetes</taxon>
        <taxon>Agaricomycetidae</taxon>
        <taxon>Agaricales</taxon>
        <taxon>Agaricineae</taxon>
        <taxon>Hymenogastraceae</taxon>
        <taxon>Gymnopilus</taxon>
    </lineage>
</organism>
<protein>
    <submittedName>
        <fullName evidence="2">Uncharacterized protein</fullName>
    </submittedName>
</protein>
<accession>A0A409X4B7</accession>
<dbReference type="EMBL" id="NHYE01004261">
    <property type="protein sequence ID" value="PPQ85605.1"/>
    <property type="molecule type" value="Genomic_DNA"/>
</dbReference>
<reference evidence="2 3" key="1">
    <citation type="journal article" date="2018" name="Evol. Lett.">
        <title>Horizontal gene cluster transfer increased hallucinogenic mushroom diversity.</title>
        <authorList>
            <person name="Reynolds H.T."/>
            <person name="Vijayakumar V."/>
            <person name="Gluck-Thaler E."/>
            <person name="Korotkin H.B."/>
            <person name="Matheny P.B."/>
            <person name="Slot J.C."/>
        </authorList>
    </citation>
    <scope>NUCLEOTIDE SEQUENCE [LARGE SCALE GENOMIC DNA]</scope>
    <source>
        <strain evidence="2 3">SRW20</strain>
    </source>
</reference>
<feature type="region of interest" description="Disordered" evidence="1">
    <location>
        <begin position="139"/>
        <end position="163"/>
    </location>
</feature>
<comment type="caution">
    <text evidence="2">The sequence shown here is derived from an EMBL/GenBank/DDBJ whole genome shotgun (WGS) entry which is preliminary data.</text>
</comment>
<dbReference type="InParanoid" id="A0A409X4B7"/>
<sequence length="642" mass="68882">MQDGDIIPNKPLEAIPGTLPPVTIHELPKEQFPSEVIPQDVSVHNFDITNEQGFQQMPDTLMIVSDPKRHVRQAESVDMSPSLPPTSKGQRPVHFANDETSNAIDPEIAGPVKSISGGESDVAGASLVSAVAESPNGIFERLPWSSPDRSHNNQAAAEGDRPLEGAARLEASSDYRIHHTADLSSRKLGIDGHLVKRPPNEIDELPQGVLRETFLCDCHGDLQNNLIISRNTFLQTLEASMSNMLVEISARLQGESRPTNNDEKLSETPSHAVQCADGPQGNFDLAAPRLVEDLECADNRIAHLSKELQASKDRIVTGPPPGNKPAKLDMALERTGCQVLHERANDDFEKSVIAKLTTLENYLEETRKAFADHGSTGSRVLHEPSNKEFEKSVIAKLTALENDLGETRKAFAGYITKMYAEVVRGFDLLTKTLSAKFQIPTEVIHSTFPASATHNSNNVLPASTTHPEMPAVPVGTPYSRSSTSLGLASPSATSVVARLSPKPAQATTPICSVTPASVPSTPFTALPDPSQQLTDVEATSPTGTVAGTQCDLKLPPVQSPNDPQMSTGLACKQLEVSALNEDVRLQKPAAVSCMTPSERDVEVAVTGKSEQGDKPIQDLDCATEDTPSDGMADLAENTTQAS</sequence>
<proteinExistence type="predicted"/>
<evidence type="ECO:0000313" key="2">
    <source>
        <dbReference type="EMBL" id="PPQ85605.1"/>
    </source>
</evidence>
<dbReference type="Proteomes" id="UP000284706">
    <property type="component" value="Unassembled WGS sequence"/>
</dbReference>
<keyword evidence="3" id="KW-1185">Reference proteome</keyword>
<evidence type="ECO:0000313" key="3">
    <source>
        <dbReference type="Proteomes" id="UP000284706"/>
    </source>
</evidence>
<gene>
    <name evidence="2" type="ORF">CVT26_009092</name>
</gene>
<evidence type="ECO:0000256" key="1">
    <source>
        <dbReference type="SAM" id="MobiDB-lite"/>
    </source>
</evidence>
<feature type="region of interest" description="Disordered" evidence="1">
    <location>
        <begin position="253"/>
        <end position="279"/>
    </location>
</feature>